<dbReference type="RefSeq" id="WP_132125536.1">
    <property type="nucleotide sequence ID" value="NZ_SLWS01000016.1"/>
</dbReference>
<gene>
    <name evidence="2" type="ORF">EV192_116201</name>
</gene>
<dbReference type="InterPro" id="IPR032693">
    <property type="entry name" value="YtkA-like_dom"/>
</dbReference>
<evidence type="ECO:0000313" key="2">
    <source>
        <dbReference type="EMBL" id="TCO48148.1"/>
    </source>
</evidence>
<reference evidence="2 3" key="1">
    <citation type="submission" date="2019-03" db="EMBL/GenBank/DDBJ databases">
        <title>Genomic Encyclopedia of Type Strains, Phase IV (KMG-IV): sequencing the most valuable type-strain genomes for metagenomic binning, comparative biology and taxonomic classification.</title>
        <authorList>
            <person name="Goeker M."/>
        </authorList>
    </citation>
    <scope>NUCLEOTIDE SEQUENCE [LARGE SCALE GENOMIC DNA]</scope>
    <source>
        <strain evidence="2 3">DSM 45934</strain>
    </source>
</reference>
<evidence type="ECO:0000259" key="1">
    <source>
        <dbReference type="Pfam" id="PF13115"/>
    </source>
</evidence>
<comment type="caution">
    <text evidence="2">The sequence shown here is derived from an EMBL/GenBank/DDBJ whole genome shotgun (WGS) entry which is preliminary data.</text>
</comment>
<proteinExistence type="predicted"/>
<name>A0A4R2IVD1_9PSEU</name>
<dbReference type="Pfam" id="PF13115">
    <property type="entry name" value="YtkA"/>
    <property type="match status" value="1"/>
</dbReference>
<dbReference type="Proteomes" id="UP000295680">
    <property type="component" value="Unassembled WGS sequence"/>
</dbReference>
<organism evidence="2 3">
    <name type="scientific">Actinocrispum wychmicini</name>
    <dbReference type="NCBI Taxonomy" id="1213861"/>
    <lineage>
        <taxon>Bacteria</taxon>
        <taxon>Bacillati</taxon>
        <taxon>Actinomycetota</taxon>
        <taxon>Actinomycetes</taxon>
        <taxon>Pseudonocardiales</taxon>
        <taxon>Pseudonocardiaceae</taxon>
        <taxon>Actinocrispum</taxon>
    </lineage>
</organism>
<keyword evidence="3" id="KW-1185">Reference proteome</keyword>
<dbReference type="EMBL" id="SLWS01000016">
    <property type="protein sequence ID" value="TCO48148.1"/>
    <property type="molecule type" value="Genomic_DNA"/>
</dbReference>
<accession>A0A4R2IVD1</accession>
<protein>
    <submittedName>
        <fullName evidence="2">YtkA-like protein</fullName>
    </submittedName>
</protein>
<sequence>MKLTFGIAAAIVVGLLAWLLWPGSGSPTVLTADTAQHSVQLSVDDPKQGANSIGLHITDHTGRPVTVDSVVVEPVMPQMGHALTPVTAGAEAPGSYRAPDTELPMPGQWEITVSLRAAGDTEQVVFPLLVK</sequence>
<dbReference type="OrthoDB" id="3695826at2"/>
<feature type="domain" description="YtkA-like" evidence="1">
    <location>
        <begin position="38"/>
        <end position="113"/>
    </location>
</feature>
<dbReference type="AlphaFoldDB" id="A0A4R2IVD1"/>
<evidence type="ECO:0000313" key="3">
    <source>
        <dbReference type="Proteomes" id="UP000295680"/>
    </source>
</evidence>